<dbReference type="KEGG" id="fpf:DCC35_06295"/>
<dbReference type="AlphaFoldDB" id="A0A4D7K4P3"/>
<evidence type="ECO:0000313" key="1">
    <source>
        <dbReference type="EMBL" id="QCK14378.1"/>
    </source>
</evidence>
<accession>A0A4D7K4P3</accession>
<evidence type="ECO:0000313" key="2">
    <source>
        <dbReference type="Proteomes" id="UP000298616"/>
    </source>
</evidence>
<sequence>MGFINMKEYTIIYKDGNSEVAMFPNKQSIIDKKFGGNSDAFEKEVKMLQWTTLSMRYVEDIKSGKINAVISTADANPYGWRGRV</sequence>
<name>A0A4D7K4P3_9BACT</name>
<protein>
    <submittedName>
        <fullName evidence="1">Uncharacterized protein</fullName>
    </submittedName>
</protein>
<gene>
    <name evidence="1" type="ORF">DCC35_06295</name>
</gene>
<dbReference type="Proteomes" id="UP000298616">
    <property type="component" value="Chromosome"/>
</dbReference>
<dbReference type="EMBL" id="CP028923">
    <property type="protein sequence ID" value="QCK14378.1"/>
    <property type="molecule type" value="Genomic_DNA"/>
</dbReference>
<proteinExistence type="predicted"/>
<reference evidence="1 2" key="1">
    <citation type="submission" date="2018-04" db="EMBL/GenBank/DDBJ databases">
        <title>Complete genome uncultured novel isolate.</title>
        <authorList>
            <person name="Merlino G."/>
        </authorList>
    </citation>
    <scope>NUCLEOTIDE SEQUENCE [LARGE SCALE GENOMIC DNA]</scope>
    <source>
        <strain evidence="2">R1DC9</strain>
    </source>
</reference>
<keyword evidence="2" id="KW-1185">Reference proteome</keyword>
<organism evidence="1 2">
    <name type="scientific">Mangrovivirga cuniculi</name>
    <dbReference type="NCBI Taxonomy" id="2715131"/>
    <lineage>
        <taxon>Bacteria</taxon>
        <taxon>Pseudomonadati</taxon>
        <taxon>Bacteroidota</taxon>
        <taxon>Cytophagia</taxon>
        <taxon>Cytophagales</taxon>
        <taxon>Mangrovivirgaceae</taxon>
        <taxon>Mangrovivirga</taxon>
    </lineage>
</organism>